<evidence type="ECO:0000313" key="4">
    <source>
        <dbReference type="Proteomes" id="UP000240325"/>
    </source>
</evidence>
<organism evidence="3">
    <name type="scientific">Bodo saltans virus</name>
    <dbReference type="NCBI Taxonomy" id="2024608"/>
    <lineage>
        <taxon>Viruses</taxon>
        <taxon>Varidnaviria</taxon>
        <taxon>Bamfordvirae</taxon>
        <taxon>Nucleocytoviricota</taxon>
        <taxon>Megaviricetes</taxon>
        <taxon>Imitervirales</taxon>
        <taxon>Mimiviridae</taxon>
        <taxon>Klosneuvirinae</taxon>
        <taxon>Theiavirus</taxon>
        <taxon>Theiavirus salishense</taxon>
    </lineage>
</organism>
<dbReference type="GO" id="GO:0032259">
    <property type="term" value="P:methylation"/>
    <property type="evidence" value="ECO:0007669"/>
    <property type="project" value="InterPro"/>
</dbReference>
<dbReference type="EMBL" id="MF782455">
    <property type="protein sequence ID" value="ATZ81155.1"/>
    <property type="molecule type" value="Genomic_DNA"/>
</dbReference>
<keyword evidence="1" id="KW-1133">Transmembrane helix</keyword>
<proteinExistence type="predicted"/>
<feature type="transmembrane region" description="Helical" evidence="1">
    <location>
        <begin position="196"/>
        <end position="217"/>
    </location>
</feature>
<dbReference type="InterPro" id="IPR002877">
    <property type="entry name" value="RNA_MeTrfase_FtsJ_dom"/>
</dbReference>
<sequence length="399" mass="47462">MNIISSRYSFDIKQQKNTYSYYNGIIVKYLQQKYTWFNQISKKDLDNINDTISKIKSKQSKDNIEPYYNIYNYYLNQYEHIFNNKSFIDCGCAPGGFFKFASENNMIGCGITLQSVSNNMALELKYDKFDVIYGDLLDENFILSLDTKIKNKVDFVNIGAVFYDKTDKKNDNMSQKKLFLNQMYIAKHYLKNNGSIMFVFDVFMTLYNFICIALIFIKHKINIHIIPVQPEFKTTQVYILAENIIFDDLLFQDIYLYISQSYIPILKKKNYINIVDNVFSSPYFDIESFKNTYYIKYIMLSKMFECMKLDSLNRSKYNFNYLKYNDSLFIFEKSKLYNSMTLPLIKIINEKRNKIRNKFIKKNNITVDNENNIDDTYQLNLHVLLEANTTIKKIYFSTS</sequence>
<dbReference type="Proteomes" id="UP000240325">
    <property type="component" value="Segment"/>
</dbReference>
<protein>
    <recommendedName>
        <fullName evidence="2">Ribosomal RNA methyltransferase FtsJ domain-containing protein</fullName>
    </recommendedName>
</protein>
<name>A0A2H4UWE4_9VIRU</name>
<keyword evidence="1" id="KW-0472">Membrane</keyword>
<dbReference type="Pfam" id="PF01728">
    <property type="entry name" value="FtsJ"/>
    <property type="match status" value="1"/>
</dbReference>
<gene>
    <name evidence="3" type="ORF">BMW23_1112</name>
</gene>
<feature type="domain" description="Ribosomal RNA methyltransferase FtsJ" evidence="2">
    <location>
        <begin position="77"/>
        <end position="197"/>
    </location>
</feature>
<dbReference type="InterPro" id="IPR029063">
    <property type="entry name" value="SAM-dependent_MTases_sf"/>
</dbReference>
<dbReference type="GO" id="GO:0008168">
    <property type="term" value="F:methyltransferase activity"/>
    <property type="evidence" value="ECO:0007669"/>
    <property type="project" value="InterPro"/>
</dbReference>
<reference evidence="3" key="1">
    <citation type="journal article" date="2017" name="Elife">
        <title>The kinetoplastid-infecting Bodo saltans virus (BsV), a window into the most abundant giant viruses in the sea.</title>
        <authorList>
            <person name="Deeg C.M."/>
            <person name="Chow C.-E.T."/>
            <person name="Suttle C.A."/>
        </authorList>
    </citation>
    <scope>NUCLEOTIDE SEQUENCE</scope>
    <source>
        <strain evidence="3">NG1</strain>
    </source>
</reference>
<keyword evidence="1" id="KW-0812">Transmembrane</keyword>
<evidence type="ECO:0000256" key="1">
    <source>
        <dbReference type="SAM" id="Phobius"/>
    </source>
</evidence>
<dbReference type="SUPFAM" id="SSF53335">
    <property type="entry name" value="S-adenosyl-L-methionine-dependent methyltransferases"/>
    <property type="match status" value="1"/>
</dbReference>
<accession>A0A2H4UWE4</accession>
<evidence type="ECO:0000259" key="2">
    <source>
        <dbReference type="Pfam" id="PF01728"/>
    </source>
</evidence>
<dbReference type="Gene3D" id="3.40.50.150">
    <property type="entry name" value="Vaccinia Virus protein VP39"/>
    <property type="match status" value="1"/>
</dbReference>
<keyword evidence="4" id="KW-1185">Reference proteome</keyword>
<evidence type="ECO:0000313" key="3">
    <source>
        <dbReference type="EMBL" id="ATZ81155.1"/>
    </source>
</evidence>